<dbReference type="Proteomes" id="UP001497444">
    <property type="component" value="Chromosome 13"/>
</dbReference>
<dbReference type="EMBL" id="OZ020108">
    <property type="protein sequence ID" value="CAK9260819.1"/>
    <property type="molecule type" value="Genomic_DNA"/>
</dbReference>
<protein>
    <submittedName>
        <fullName evidence="2">Uncharacterized protein</fullName>
    </submittedName>
</protein>
<proteinExistence type="predicted"/>
<evidence type="ECO:0000313" key="3">
    <source>
        <dbReference type="Proteomes" id="UP001497444"/>
    </source>
</evidence>
<feature type="region of interest" description="Disordered" evidence="1">
    <location>
        <begin position="1"/>
        <end position="38"/>
    </location>
</feature>
<organism evidence="2 3">
    <name type="scientific">Sphagnum jensenii</name>
    <dbReference type="NCBI Taxonomy" id="128206"/>
    <lineage>
        <taxon>Eukaryota</taxon>
        <taxon>Viridiplantae</taxon>
        <taxon>Streptophyta</taxon>
        <taxon>Embryophyta</taxon>
        <taxon>Bryophyta</taxon>
        <taxon>Sphagnophytina</taxon>
        <taxon>Sphagnopsida</taxon>
        <taxon>Sphagnales</taxon>
        <taxon>Sphagnaceae</taxon>
        <taxon>Sphagnum</taxon>
    </lineage>
</organism>
<gene>
    <name evidence="2" type="ORF">CSSPJE1EN1_LOCUS6297</name>
</gene>
<sequence length="106" mass="10971">MASSSLPEVQSFGGQWSKSASLQQDNSNVNSGGGGGNSGSITSAGILPSVLSPAAYGAPSSVFHHGLQQFLQSGAFLPREHKVASRDHRHNGGCRLLPSFGFPFCL</sequence>
<reference evidence="2" key="1">
    <citation type="submission" date="2024-02" db="EMBL/GenBank/DDBJ databases">
        <authorList>
            <consortium name="ELIXIR-Norway"/>
            <consortium name="Elixir Norway"/>
        </authorList>
    </citation>
    <scope>NUCLEOTIDE SEQUENCE</scope>
</reference>
<accession>A0ABP0W2P4</accession>
<evidence type="ECO:0000313" key="2">
    <source>
        <dbReference type="EMBL" id="CAK9260819.1"/>
    </source>
</evidence>
<feature type="compositionally biased region" description="Polar residues" evidence="1">
    <location>
        <begin position="1"/>
        <end position="25"/>
    </location>
</feature>
<keyword evidence="3" id="KW-1185">Reference proteome</keyword>
<name>A0ABP0W2P4_9BRYO</name>
<evidence type="ECO:0000256" key="1">
    <source>
        <dbReference type="SAM" id="MobiDB-lite"/>
    </source>
</evidence>